<dbReference type="Proteomes" id="UP000015102">
    <property type="component" value="Unassembled WGS sequence"/>
</dbReference>
<name>T1H290_MEGSC</name>
<reference evidence="2" key="1">
    <citation type="submission" date="2013-02" db="EMBL/GenBank/DDBJ databases">
        <authorList>
            <person name="Hughes D."/>
        </authorList>
    </citation>
    <scope>NUCLEOTIDE SEQUENCE</scope>
    <source>
        <strain>Durham</strain>
        <strain evidence="2">NC isolate 2 -- Noor lab</strain>
    </source>
</reference>
<dbReference type="HOGENOM" id="CLU_2419352_0_0_1"/>
<keyword evidence="2" id="KW-1185">Reference proteome</keyword>
<accession>T1H290</accession>
<organism evidence="1 2">
    <name type="scientific">Megaselia scalaris</name>
    <name type="common">Humpbacked fly</name>
    <name type="synonym">Phora scalaris</name>
    <dbReference type="NCBI Taxonomy" id="36166"/>
    <lineage>
        <taxon>Eukaryota</taxon>
        <taxon>Metazoa</taxon>
        <taxon>Ecdysozoa</taxon>
        <taxon>Arthropoda</taxon>
        <taxon>Hexapoda</taxon>
        <taxon>Insecta</taxon>
        <taxon>Pterygota</taxon>
        <taxon>Neoptera</taxon>
        <taxon>Endopterygota</taxon>
        <taxon>Diptera</taxon>
        <taxon>Brachycera</taxon>
        <taxon>Muscomorpha</taxon>
        <taxon>Platypezoidea</taxon>
        <taxon>Phoridae</taxon>
        <taxon>Megaseliini</taxon>
        <taxon>Megaselia</taxon>
    </lineage>
</organism>
<evidence type="ECO:0000313" key="1">
    <source>
        <dbReference type="EnsemblMetazoa" id="MESCA010327-PA"/>
    </source>
</evidence>
<evidence type="ECO:0000313" key="2">
    <source>
        <dbReference type="Proteomes" id="UP000015102"/>
    </source>
</evidence>
<protein>
    <submittedName>
        <fullName evidence="1">Uncharacterized protein</fullName>
    </submittedName>
</protein>
<dbReference type="EnsemblMetazoa" id="MESCA010327-RA">
    <property type="protein sequence ID" value="MESCA010327-PA"/>
    <property type="gene ID" value="MESCA010327"/>
</dbReference>
<sequence length="92" mass="10320">MAPNFSQYACIRYTNGSQAQVPCGCSSSVQLSTRARKEARRSFNMENTQYDPVPQKASDDQAFDVESLTNTSTDTREKWGKEIEFLLSCIAL</sequence>
<proteinExistence type="predicted"/>
<dbReference type="AlphaFoldDB" id="T1H290"/>
<dbReference type="EMBL" id="CAQQ02192844">
    <property type="status" value="NOT_ANNOTATED_CDS"/>
    <property type="molecule type" value="Genomic_DNA"/>
</dbReference>
<reference evidence="1" key="2">
    <citation type="submission" date="2015-06" db="UniProtKB">
        <authorList>
            <consortium name="EnsemblMetazoa"/>
        </authorList>
    </citation>
    <scope>IDENTIFICATION</scope>
</reference>